<dbReference type="PROSITE" id="PS50977">
    <property type="entry name" value="HTH_TETR_2"/>
    <property type="match status" value="1"/>
</dbReference>
<dbReference type="PANTHER" id="PTHR30055:SF234">
    <property type="entry name" value="HTH-TYPE TRANSCRIPTIONAL REGULATOR BETI"/>
    <property type="match status" value="1"/>
</dbReference>
<evidence type="ECO:0000256" key="2">
    <source>
        <dbReference type="ARBA" id="ARBA00023125"/>
    </source>
</evidence>
<reference evidence="7" key="1">
    <citation type="submission" date="2022-11" db="EMBL/GenBank/DDBJ databases">
        <title>Minimal conservation of predation-associated metabolite biosynthetic gene clusters underscores biosynthetic potential of Myxococcota including descriptions for ten novel species: Archangium lansinium sp. nov., Myxococcus landrumus sp. nov., Nannocystis bai.</title>
        <authorList>
            <person name="Ahearne A."/>
            <person name="Stevens C."/>
            <person name="Dowd S."/>
        </authorList>
    </citation>
    <scope>NUCLEOTIDE SEQUENCE</scope>
    <source>
        <strain evidence="7">Fl3</strain>
    </source>
</reference>
<dbReference type="InterPro" id="IPR036271">
    <property type="entry name" value="Tet_transcr_reg_TetR-rel_C_sf"/>
</dbReference>
<protein>
    <submittedName>
        <fullName evidence="7">TetR/AcrR family transcriptional regulator</fullName>
    </submittedName>
</protein>
<dbReference type="EMBL" id="CP114040">
    <property type="protein sequence ID" value="WAS96350.1"/>
    <property type="molecule type" value="Genomic_DNA"/>
</dbReference>
<dbReference type="SUPFAM" id="SSF46689">
    <property type="entry name" value="Homeodomain-like"/>
    <property type="match status" value="1"/>
</dbReference>
<evidence type="ECO:0000256" key="4">
    <source>
        <dbReference type="PROSITE-ProRule" id="PRU00335"/>
    </source>
</evidence>
<name>A0ABY7HB47_9BACT</name>
<keyword evidence="8" id="KW-1185">Reference proteome</keyword>
<dbReference type="RefSeq" id="WP_269038690.1">
    <property type="nucleotide sequence ID" value="NZ_CP114040.1"/>
</dbReference>
<dbReference type="PRINTS" id="PR00455">
    <property type="entry name" value="HTHTETR"/>
</dbReference>
<gene>
    <name evidence="7" type="ORF">O0S08_09335</name>
</gene>
<keyword evidence="3" id="KW-0804">Transcription</keyword>
<proteinExistence type="predicted"/>
<dbReference type="Gene3D" id="1.10.357.10">
    <property type="entry name" value="Tetracycline Repressor, domain 2"/>
    <property type="match status" value="1"/>
</dbReference>
<sequence length="222" mass="24572">MAARDPTRRRRILDVAKRHFTERGFKGATLDAIAEEARCAKGALYLEFADKETLLRAVVDETFAAIRRGFATEVLALASPLQRLAETLRFAFRQYAREPLFGRLMREDPELRALGLGSREDDGRAARAQVEQLAGWVDEGVALGEIRPDVDRDVVPFMLGVLRSAPQQLALTSGLVSVSQERVLEGLVQLFVAGLAAPPKPAAIRKPAAKKKTTRKKVRRQS</sequence>
<feature type="DNA-binding region" description="H-T-H motif" evidence="4">
    <location>
        <begin position="29"/>
        <end position="48"/>
    </location>
</feature>
<feature type="domain" description="HTH tetR-type" evidence="6">
    <location>
        <begin position="6"/>
        <end position="66"/>
    </location>
</feature>
<feature type="compositionally biased region" description="Basic residues" evidence="5">
    <location>
        <begin position="207"/>
        <end position="222"/>
    </location>
</feature>
<evidence type="ECO:0000313" key="7">
    <source>
        <dbReference type="EMBL" id="WAS96350.1"/>
    </source>
</evidence>
<keyword evidence="2 4" id="KW-0238">DNA-binding</keyword>
<evidence type="ECO:0000256" key="3">
    <source>
        <dbReference type="ARBA" id="ARBA00023163"/>
    </source>
</evidence>
<dbReference type="Gene3D" id="1.10.10.60">
    <property type="entry name" value="Homeodomain-like"/>
    <property type="match status" value="1"/>
</dbReference>
<feature type="region of interest" description="Disordered" evidence="5">
    <location>
        <begin position="203"/>
        <end position="222"/>
    </location>
</feature>
<evidence type="ECO:0000256" key="1">
    <source>
        <dbReference type="ARBA" id="ARBA00023015"/>
    </source>
</evidence>
<dbReference type="PANTHER" id="PTHR30055">
    <property type="entry name" value="HTH-TYPE TRANSCRIPTIONAL REGULATOR RUTR"/>
    <property type="match status" value="1"/>
</dbReference>
<dbReference type="InterPro" id="IPR001647">
    <property type="entry name" value="HTH_TetR"/>
</dbReference>
<dbReference type="Pfam" id="PF00440">
    <property type="entry name" value="TetR_N"/>
    <property type="match status" value="1"/>
</dbReference>
<dbReference type="InterPro" id="IPR050109">
    <property type="entry name" value="HTH-type_TetR-like_transc_reg"/>
</dbReference>
<dbReference type="SUPFAM" id="SSF48498">
    <property type="entry name" value="Tetracyclin repressor-like, C-terminal domain"/>
    <property type="match status" value="1"/>
</dbReference>
<keyword evidence="1" id="KW-0805">Transcription regulation</keyword>
<evidence type="ECO:0000313" key="8">
    <source>
        <dbReference type="Proteomes" id="UP001164459"/>
    </source>
</evidence>
<dbReference type="InterPro" id="IPR009057">
    <property type="entry name" value="Homeodomain-like_sf"/>
</dbReference>
<dbReference type="Proteomes" id="UP001164459">
    <property type="component" value="Chromosome"/>
</dbReference>
<accession>A0ABY7HB47</accession>
<organism evidence="7 8">
    <name type="scientific">Nannocystis punicea</name>
    <dbReference type="NCBI Taxonomy" id="2995304"/>
    <lineage>
        <taxon>Bacteria</taxon>
        <taxon>Pseudomonadati</taxon>
        <taxon>Myxococcota</taxon>
        <taxon>Polyangia</taxon>
        <taxon>Nannocystales</taxon>
        <taxon>Nannocystaceae</taxon>
        <taxon>Nannocystis</taxon>
    </lineage>
</organism>
<evidence type="ECO:0000259" key="6">
    <source>
        <dbReference type="PROSITE" id="PS50977"/>
    </source>
</evidence>
<evidence type="ECO:0000256" key="5">
    <source>
        <dbReference type="SAM" id="MobiDB-lite"/>
    </source>
</evidence>